<gene>
    <name evidence="1" type="ORF">V5799_003544</name>
</gene>
<protein>
    <submittedName>
        <fullName evidence="1">Uncharacterized protein</fullName>
    </submittedName>
</protein>
<accession>A0AAQ4D8N5</accession>
<dbReference type="Proteomes" id="UP001321473">
    <property type="component" value="Unassembled WGS sequence"/>
</dbReference>
<keyword evidence="2" id="KW-1185">Reference proteome</keyword>
<name>A0AAQ4D8N5_AMBAM</name>
<dbReference type="AlphaFoldDB" id="A0AAQ4D8N5"/>
<evidence type="ECO:0000313" key="2">
    <source>
        <dbReference type="Proteomes" id="UP001321473"/>
    </source>
</evidence>
<reference evidence="1 2" key="1">
    <citation type="journal article" date="2023" name="Arcadia Sci">
        <title>De novo assembly of a long-read Amblyomma americanum tick genome.</title>
        <authorList>
            <person name="Chou S."/>
            <person name="Poskanzer K.E."/>
            <person name="Rollins M."/>
            <person name="Thuy-Boun P.S."/>
        </authorList>
    </citation>
    <scope>NUCLEOTIDE SEQUENCE [LARGE SCALE GENOMIC DNA]</scope>
    <source>
        <strain evidence="1">F_SG_1</strain>
        <tissue evidence="1">Salivary glands</tissue>
    </source>
</reference>
<comment type="caution">
    <text evidence="1">The sequence shown here is derived from an EMBL/GenBank/DDBJ whole genome shotgun (WGS) entry which is preliminary data.</text>
</comment>
<sequence>MSLVCADKDRRLSRIQRLRRRLSCSFGRLSLSKEVILPDGENEVSTHLLDSSLRRAAIRRRRCSFYFCNPFPLSSIQIAHSLCLNFLRRPPECVQRSAAAAAKVRAGRTKYVFVQ</sequence>
<organism evidence="1 2">
    <name type="scientific">Amblyomma americanum</name>
    <name type="common">Lone star tick</name>
    <dbReference type="NCBI Taxonomy" id="6943"/>
    <lineage>
        <taxon>Eukaryota</taxon>
        <taxon>Metazoa</taxon>
        <taxon>Ecdysozoa</taxon>
        <taxon>Arthropoda</taxon>
        <taxon>Chelicerata</taxon>
        <taxon>Arachnida</taxon>
        <taxon>Acari</taxon>
        <taxon>Parasitiformes</taxon>
        <taxon>Ixodida</taxon>
        <taxon>Ixodoidea</taxon>
        <taxon>Ixodidae</taxon>
        <taxon>Amblyomminae</taxon>
        <taxon>Amblyomma</taxon>
    </lineage>
</organism>
<evidence type="ECO:0000313" key="1">
    <source>
        <dbReference type="EMBL" id="KAK8758825.1"/>
    </source>
</evidence>
<dbReference type="EMBL" id="JARKHS020033666">
    <property type="protein sequence ID" value="KAK8758825.1"/>
    <property type="molecule type" value="Genomic_DNA"/>
</dbReference>
<proteinExistence type="predicted"/>